<keyword evidence="3" id="KW-1185">Reference proteome</keyword>
<feature type="compositionally biased region" description="Polar residues" evidence="1">
    <location>
        <begin position="51"/>
        <end position="70"/>
    </location>
</feature>
<reference evidence="2" key="1">
    <citation type="journal article" date="2022" name="Int. J. Mol. Sci.">
        <title>Draft Genome of Tanacetum Coccineum: Genomic Comparison of Closely Related Tanacetum-Family Plants.</title>
        <authorList>
            <person name="Yamashiro T."/>
            <person name="Shiraishi A."/>
            <person name="Nakayama K."/>
            <person name="Satake H."/>
        </authorList>
    </citation>
    <scope>NUCLEOTIDE SEQUENCE</scope>
</reference>
<dbReference type="EMBL" id="BQNB010012193">
    <property type="protein sequence ID" value="GJT00406.1"/>
    <property type="molecule type" value="Genomic_DNA"/>
</dbReference>
<evidence type="ECO:0000313" key="3">
    <source>
        <dbReference type="Proteomes" id="UP001151760"/>
    </source>
</evidence>
<gene>
    <name evidence="2" type="ORF">Tco_0821575</name>
</gene>
<sequence>MPPKRTARTARTVAATATAAAAATPMTTAAIEQLVADRVFAVLANYDTLRNSTNGHGDGSHNSGTRTKGATRTPRECTYKDFLNCHPLNFKGTEGVVVLSQWFKKMESVFHISNYAPKNQVKFATCTFIGNALTWWNSHKKAVTQDVAYAMDWKALKKMMMVKYCPRELALMCGHMFLEESDEVEKYVSGLPDMIRGNVMSYRPQTMEEVIEFANDQMDQNLITISERQAEQKRKIEFNAGNNQGYQQQNKRQNTGRAYTAGPGEKMGGSPIGSGLKQKLTITIKGSSEQLKMPLLAMSVVFRDTILLSHITARETEDRSGEKRLEDVLIIQDFPEVFPEELPGLLPTRQVEFQIDLMPGEA</sequence>
<name>A0ABQ5AGV3_9ASTR</name>
<feature type="region of interest" description="Disordered" evidence="1">
    <location>
        <begin position="51"/>
        <end position="72"/>
    </location>
</feature>
<protein>
    <recommendedName>
        <fullName evidence="4">Retrotransposon gag domain-containing protein</fullName>
    </recommendedName>
</protein>
<evidence type="ECO:0008006" key="4">
    <source>
        <dbReference type="Google" id="ProtNLM"/>
    </source>
</evidence>
<organism evidence="2 3">
    <name type="scientific">Tanacetum coccineum</name>
    <dbReference type="NCBI Taxonomy" id="301880"/>
    <lineage>
        <taxon>Eukaryota</taxon>
        <taxon>Viridiplantae</taxon>
        <taxon>Streptophyta</taxon>
        <taxon>Embryophyta</taxon>
        <taxon>Tracheophyta</taxon>
        <taxon>Spermatophyta</taxon>
        <taxon>Magnoliopsida</taxon>
        <taxon>eudicotyledons</taxon>
        <taxon>Gunneridae</taxon>
        <taxon>Pentapetalae</taxon>
        <taxon>asterids</taxon>
        <taxon>campanulids</taxon>
        <taxon>Asterales</taxon>
        <taxon>Asteraceae</taxon>
        <taxon>Asteroideae</taxon>
        <taxon>Anthemideae</taxon>
        <taxon>Anthemidinae</taxon>
        <taxon>Tanacetum</taxon>
    </lineage>
</organism>
<dbReference type="Proteomes" id="UP001151760">
    <property type="component" value="Unassembled WGS sequence"/>
</dbReference>
<feature type="compositionally biased region" description="Low complexity" evidence="1">
    <location>
        <begin position="240"/>
        <end position="253"/>
    </location>
</feature>
<evidence type="ECO:0000256" key="1">
    <source>
        <dbReference type="SAM" id="MobiDB-lite"/>
    </source>
</evidence>
<feature type="region of interest" description="Disordered" evidence="1">
    <location>
        <begin position="240"/>
        <end position="273"/>
    </location>
</feature>
<proteinExistence type="predicted"/>
<comment type="caution">
    <text evidence="2">The sequence shown here is derived from an EMBL/GenBank/DDBJ whole genome shotgun (WGS) entry which is preliminary data.</text>
</comment>
<reference evidence="2" key="2">
    <citation type="submission" date="2022-01" db="EMBL/GenBank/DDBJ databases">
        <authorList>
            <person name="Yamashiro T."/>
            <person name="Shiraishi A."/>
            <person name="Satake H."/>
            <person name="Nakayama K."/>
        </authorList>
    </citation>
    <scope>NUCLEOTIDE SEQUENCE</scope>
</reference>
<accession>A0ABQ5AGV3</accession>
<evidence type="ECO:0000313" key="2">
    <source>
        <dbReference type="EMBL" id="GJT00406.1"/>
    </source>
</evidence>